<comment type="caution">
    <text evidence="2">The sequence shown here is derived from an EMBL/GenBank/DDBJ whole genome shotgun (WGS) entry which is preliminary data.</text>
</comment>
<evidence type="ECO:0000313" key="2">
    <source>
        <dbReference type="EMBL" id="KAJ1348209.1"/>
    </source>
</evidence>
<organism evidence="2 3">
    <name type="scientific">Parelaphostrongylus tenuis</name>
    <name type="common">Meningeal worm</name>
    <dbReference type="NCBI Taxonomy" id="148309"/>
    <lineage>
        <taxon>Eukaryota</taxon>
        <taxon>Metazoa</taxon>
        <taxon>Ecdysozoa</taxon>
        <taxon>Nematoda</taxon>
        <taxon>Chromadorea</taxon>
        <taxon>Rhabditida</taxon>
        <taxon>Rhabditina</taxon>
        <taxon>Rhabditomorpha</taxon>
        <taxon>Strongyloidea</taxon>
        <taxon>Metastrongylidae</taxon>
        <taxon>Parelaphostrongylus</taxon>
    </lineage>
</organism>
<sequence length="66" mass="7782">MATILWKRVSSVRIIIEAEKSRRRFESNDSEDEVPTWTKDNGQLNRIDSEDNENVESNVWNELRCA</sequence>
<evidence type="ECO:0000256" key="1">
    <source>
        <dbReference type="SAM" id="MobiDB-lite"/>
    </source>
</evidence>
<keyword evidence="3" id="KW-1185">Reference proteome</keyword>
<reference evidence="2" key="1">
    <citation type="submission" date="2021-06" db="EMBL/GenBank/DDBJ databases">
        <title>Parelaphostrongylus tenuis whole genome reference sequence.</title>
        <authorList>
            <person name="Garwood T.J."/>
            <person name="Larsen P.A."/>
            <person name="Fountain-Jones N.M."/>
            <person name="Garbe J.R."/>
            <person name="Macchietto M.G."/>
            <person name="Kania S.A."/>
            <person name="Gerhold R.W."/>
            <person name="Richards J.E."/>
            <person name="Wolf T.M."/>
        </authorList>
    </citation>
    <scope>NUCLEOTIDE SEQUENCE</scope>
    <source>
        <strain evidence="2">MNPRO001-30</strain>
        <tissue evidence="2">Meninges</tissue>
    </source>
</reference>
<feature type="region of interest" description="Disordered" evidence="1">
    <location>
        <begin position="22"/>
        <end position="52"/>
    </location>
</feature>
<dbReference type="EMBL" id="JAHQIW010000451">
    <property type="protein sequence ID" value="KAJ1348209.1"/>
    <property type="molecule type" value="Genomic_DNA"/>
</dbReference>
<accession>A0AAD5MPY9</accession>
<proteinExistence type="predicted"/>
<evidence type="ECO:0000313" key="3">
    <source>
        <dbReference type="Proteomes" id="UP001196413"/>
    </source>
</evidence>
<name>A0AAD5MPY9_PARTN</name>
<dbReference type="Proteomes" id="UP001196413">
    <property type="component" value="Unassembled WGS sequence"/>
</dbReference>
<protein>
    <submittedName>
        <fullName evidence="2">Uncharacterized protein</fullName>
    </submittedName>
</protein>
<gene>
    <name evidence="2" type="ORF">KIN20_003462</name>
</gene>
<dbReference type="AlphaFoldDB" id="A0AAD5MPY9"/>